<reference evidence="1 2" key="1">
    <citation type="submission" date="2016-08" db="EMBL/GenBank/DDBJ databases">
        <title>Draft genome sequence of Candidatus Piscirickettsia litoralis, from seawater.</title>
        <authorList>
            <person name="Wan X."/>
            <person name="Lee A.J."/>
            <person name="Hou S."/>
            <person name="Donachie S.P."/>
        </authorList>
    </citation>
    <scope>NUCLEOTIDE SEQUENCE [LARGE SCALE GENOMIC DNA]</scope>
    <source>
        <strain evidence="1 2">Y2</strain>
    </source>
</reference>
<dbReference type="Proteomes" id="UP000094329">
    <property type="component" value="Unassembled WGS sequence"/>
</dbReference>
<organism evidence="1 2">
    <name type="scientific">Piscirickettsia litoralis</name>
    <dbReference type="NCBI Taxonomy" id="1891921"/>
    <lineage>
        <taxon>Bacteria</taxon>
        <taxon>Pseudomonadati</taxon>
        <taxon>Pseudomonadota</taxon>
        <taxon>Gammaproteobacteria</taxon>
        <taxon>Thiotrichales</taxon>
        <taxon>Piscirickettsiaceae</taxon>
        <taxon>Piscirickettsia</taxon>
    </lineage>
</organism>
<proteinExistence type="predicted"/>
<comment type="caution">
    <text evidence="1">The sequence shown here is derived from an EMBL/GenBank/DDBJ whole genome shotgun (WGS) entry which is preliminary data.</text>
</comment>
<name>A0ABX3A6N4_9GAMM</name>
<sequence length="114" mass="13302">MDYKLIYPKKIAGRTLGEVSICRPNVSHFLNFSRENSRSDFYYTVVRELCAFNKQEVMQLDLEDFFNILSLIDQNFSYIFSCKFSGYEDGWLALQDSKAFIETEPASVDKVKNL</sequence>
<evidence type="ECO:0000313" key="2">
    <source>
        <dbReference type="Proteomes" id="UP000094329"/>
    </source>
</evidence>
<evidence type="ECO:0000313" key="1">
    <source>
        <dbReference type="EMBL" id="ODN43105.1"/>
    </source>
</evidence>
<accession>A0ABX3A6N4</accession>
<gene>
    <name evidence="1" type="ORF">BGC07_09485</name>
</gene>
<dbReference type="RefSeq" id="WP_069312904.1">
    <property type="nucleotide sequence ID" value="NZ_MDTU01000001.1"/>
</dbReference>
<protein>
    <submittedName>
        <fullName evidence="1">Uncharacterized protein</fullName>
    </submittedName>
</protein>
<dbReference type="EMBL" id="MDTU01000001">
    <property type="protein sequence ID" value="ODN43105.1"/>
    <property type="molecule type" value="Genomic_DNA"/>
</dbReference>
<keyword evidence="2" id="KW-1185">Reference proteome</keyword>